<reference evidence="5 6" key="3">
    <citation type="journal article" date="2015" name="Genome Announc.">
        <title>Draft Genome Sequence of the Archiascomycetous Yeast Saitoella complicata.</title>
        <authorList>
            <person name="Yamauchi K."/>
            <person name="Kondo S."/>
            <person name="Hamamoto M."/>
            <person name="Takahashi Y."/>
            <person name="Ogura Y."/>
            <person name="Hayashi T."/>
            <person name="Nishida H."/>
        </authorList>
    </citation>
    <scope>NUCLEOTIDE SEQUENCE [LARGE SCALE GENOMIC DNA]</scope>
    <source>
        <strain evidence="5 6">NRRL Y-17804</strain>
    </source>
</reference>
<evidence type="ECO:0000256" key="2">
    <source>
        <dbReference type="SAM" id="MobiDB-lite"/>
    </source>
</evidence>
<evidence type="ECO:0000256" key="1">
    <source>
        <dbReference type="ARBA" id="ARBA00006865"/>
    </source>
</evidence>
<dbReference type="Proteomes" id="UP000033140">
    <property type="component" value="Unassembled WGS sequence"/>
</dbReference>
<dbReference type="InterPro" id="IPR050546">
    <property type="entry name" value="Glycosyl_Hydrlase_16"/>
</dbReference>
<accession>A0A0E9NBG7</accession>
<dbReference type="InterPro" id="IPR013320">
    <property type="entry name" value="ConA-like_dom_sf"/>
</dbReference>
<feature type="compositionally biased region" description="Basic and acidic residues" evidence="2">
    <location>
        <begin position="176"/>
        <end position="188"/>
    </location>
</feature>
<sequence length="653" mass="72930">MPQSDKSRQSHNSSPPSKSGVRRPPALNIPGHRSRRGGPGDTEEEQPSISFTNANGEAYSVIGSEEGSISSSKGSAARKHKSTKQWAEDVERELPSPVIEESRNGSVSTASGQSMLSPMQQSFPSPERRHSTIGGVSLPVSPTTPERKQSLTAQTLASLPSAMKNYSRPNSALEVNDEKTEELPDSPRKNATARPGMAERQGSVAFDVPAGEKKGLAYINEEEISPPRSSLGSFSDRRSSTSSYRRPIFQSRRLTAPVEKPWLLKKRTMRERWVSAFPLIGLVIGIIGSAFITWRGVSILPNKNLCLVFEDNFQGDTINSTIWSHEVQVGGFGNHQFEWATADSSESFVANGSLYIIPQLTETVVQPADITDGYTLNLTSLGQCTSTNSSDCVITSNSTLGTILNPVRSAFLTTKNTHSIRYGRVEIRAKMPVGDWIWPRIWMLPKDNVYGDWPASGEIDILESRGNDITYTGNGRNWMTSTLHWGPSSSYDRYWKTRNVRMTEQTTLSADYHKIGFEWTDKYMYMWLDNRIRQVMFIDTSANAKTFWNRGDFPERDSDTQELLVNPWTEGTHSAPFDQDFYLNINVAVGGTNGWFPDDVGDKPWVNTAPSVAMRDFWNKKDVWYNTWPNSTARGMAIDSVKMYKKCSAYTTD</sequence>
<evidence type="ECO:0000256" key="3">
    <source>
        <dbReference type="SAM" id="Phobius"/>
    </source>
</evidence>
<evidence type="ECO:0000313" key="5">
    <source>
        <dbReference type="EMBL" id="GAO46745.1"/>
    </source>
</evidence>
<protein>
    <recommendedName>
        <fullName evidence="4">GH16 domain-containing protein</fullName>
    </recommendedName>
</protein>
<reference evidence="5 6" key="2">
    <citation type="journal article" date="2014" name="J. Gen. Appl. Microbiol.">
        <title>The early diverging ascomycetous budding yeast Saitoella complicata has three histone deacetylases belonging to the Clr6, Hos2, and Rpd3 lineages.</title>
        <authorList>
            <person name="Nishida H."/>
            <person name="Matsumoto T."/>
            <person name="Kondo S."/>
            <person name="Hamamoto M."/>
            <person name="Yoshikawa H."/>
        </authorList>
    </citation>
    <scope>NUCLEOTIDE SEQUENCE [LARGE SCALE GENOMIC DNA]</scope>
    <source>
        <strain evidence="5 6">NRRL Y-17804</strain>
    </source>
</reference>
<evidence type="ECO:0000313" key="6">
    <source>
        <dbReference type="Proteomes" id="UP000033140"/>
    </source>
</evidence>
<dbReference type="PROSITE" id="PS51762">
    <property type="entry name" value="GH16_2"/>
    <property type="match status" value="1"/>
</dbReference>
<keyword evidence="3" id="KW-1133">Transmembrane helix</keyword>
<dbReference type="GO" id="GO:0004553">
    <property type="term" value="F:hydrolase activity, hydrolyzing O-glycosyl compounds"/>
    <property type="evidence" value="ECO:0007669"/>
    <property type="project" value="InterPro"/>
</dbReference>
<feature type="compositionally biased region" description="Low complexity" evidence="2">
    <location>
        <begin position="60"/>
        <end position="75"/>
    </location>
</feature>
<comment type="similarity">
    <text evidence="1">Belongs to the glycosyl hydrolase 16 family.</text>
</comment>
<dbReference type="EMBL" id="BACD03000005">
    <property type="protein sequence ID" value="GAO46745.1"/>
    <property type="molecule type" value="Genomic_DNA"/>
</dbReference>
<dbReference type="Pfam" id="PF00722">
    <property type="entry name" value="Glyco_hydro_16"/>
    <property type="match status" value="1"/>
</dbReference>
<comment type="caution">
    <text evidence="5">The sequence shown here is derived from an EMBL/GenBank/DDBJ whole genome shotgun (WGS) entry which is preliminary data.</text>
</comment>
<gene>
    <name evidence="5" type="ORF">G7K_0967-t1</name>
</gene>
<keyword evidence="6" id="KW-1185">Reference proteome</keyword>
<dbReference type="STRING" id="698492.A0A0E9NBG7"/>
<feature type="compositionally biased region" description="Polar residues" evidence="2">
    <location>
        <begin position="140"/>
        <end position="158"/>
    </location>
</feature>
<dbReference type="Gene3D" id="2.60.120.200">
    <property type="match status" value="1"/>
</dbReference>
<name>A0A0E9NBG7_SAICN</name>
<proteinExistence type="inferred from homology"/>
<dbReference type="PANTHER" id="PTHR10963:SF55">
    <property type="entry name" value="GLYCOSIDE HYDROLASE FAMILY 16 PROTEIN"/>
    <property type="match status" value="1"/>
</dbReference>
<evidence type="ECO:0000259" key="4">
    <source>
        <dbReference type="PROSITE" id="PS51762"/>
    </source>
</evidence>
<keyword evidence="3" id="KW-0812">Transmembrane</keyword>
<dbReference type="SUPFAM" id="SSF49899">
    <property type="entry name" value="Concanavalin A-like lectins/glucanases"/>
    <property type="match status" value="1"/>
</dbReference>
<reference evidence="5 6" key="1">
    <citation type="journal article" date="2011" name="J. Gen. Appl. Microbiol.">
        <title>Draft genome sequencing of the enigmatic yeast Saitoella complicata.</title>
        <authorList>
            <person name="Nishida H."/>
            <person name="Hamamoto M."/>
            <person name="Sugiyama J."/>
        </authorList>
    </citation>
    <scope>NUCLEOTIDE SEQUENCE [LARGE SCALE GENOMIC DNA]</scope>
    <source>
        <strain evidence="5 6">NRRL Y-17804</strain>
    </source>
</reference>
<dbReference type="GO" id="GO:0005975">
    <property type="term" value="P:carbohydrate metabolic process"/>
    <property type="evidence" value="ECO:0007669"/>
    <property type="project" value="InterPro"/>
</dbReference>
<feature type="region of interest" description="Disordered" evidence="2">
    <location>
        <begin position="1"/>
        <end position="204"/>
    </location>
</feature>
<dbReference type="PANTHER" id="PTHR10963">
    <property type="entry name" value="GLYCOSYL HYDROLASE-RELATED"/>
    <property type="match status" value="1"/>
</dbReference>
<dbReference type="OMA" id="TWTHEIT"/>
<keyword evidence="3" id="KW-0472">Membrane</keyword>
<feature type="compositionally biased region" description="Polar residues" evidence="2">
    <location>
        <begin position="104"/>
        <end position="124"/>
    </location>
</feature>
<organism evidence="5 6">
    <name type="scientific">Saitoella complicata (strain BCRC 22490 / CBS 7301 / JCM 7358 / NBRC 10748 / NRRL Y-17804)</name>
    <dbReference type="NCBI Taxonomy" id="698492"/>
    <lineage>
        <taxon>Eukaryota</taxon>
        <taxon>Fungi</taxon>
        <taxon>Dikarya</taxon>
        <taxon>Ascomycota</taxon>
        <taxon>Taphrinomycotina</taxon>
        <taxon>Taphrinomycotina incertae sedis</taxon>
        <taxon>Saitoella</taxon>
    </lineage>
</organism>
<dbReference type="InterPro" id="IPR000757">
    <property type="entry name" value="Beta-glucanase-like"/>
</dbReference>
<feature type="transmembrane region" description="Helical" evidence="3">
    <location>
        <begin position="273"/>
        <end position="294"/>
    </location>
</feature>
<dbReference type="AlphaFoldDB" id="A0A0E9NBG7"/>
<feature type="domain" description="GH16" evidence="4">
    <location>
        <begin position="292"/>
        <end position="649"/>
    </location>
</feature>